<organism evidence="5 6">
    <name type="scientific">Ectocarpus siliculosus</name>
    <name type="common">Brown alga</name>
    <name type="synonym">Conferva siliculosa</name>
    <dbReference type="NCBI Taxonomy" id="2880"/>
    <lineage>
        <taxon>Eukaryota</taxon>
        <taxon>Sar</taxon>
        <taxon>Stramenopiles</taxon>
        <taxon>Ochrophyta</taxon>
        <taxon>PX clade</taxon>
        <taxon>Phaeophyceae</taxon>
        <taxon>Ectocarpales</taxon>
        <taxon>Ectocarpaceae</taxon>
        <taxon>Ectocarpus</taxon>
    </lineage>
</organism>
<dbReference type="InterPro" id="IPR002433">
    <property type="entry name" value="Orn_de-COase"/>
</dbReference>
<feature type="region of interest" description="Disordered" evidence="3">
    <location>
        <begin position="99"/>
        <end position="150"/>
    </location>
</feature>
<feature type="domain" description="Orn/DAP/Arg decarboxylase 2 C-terminal" evidence="4">
    <location>
        <begin position="159"/>
        <end position="278"/>
    </location>
</feature>
<dbReference type="GO" id="GO:0004586">
    <property type="term" value="F:ornithine decarboxylase activity"/>
    <property type="evidence" value="ECO:0007669"/>
    <property type="project" value="TreeGrafter"/>
</dbReference>
<dbReference type="STRING" id="2880.D8LN96"/>
<dbReference type="InterPro" id="IPR022643">
    <property type="entry name" value="De-COase2_C"/>
</dbReference>
<dbReference type="EMBL" id="FN648641">
    <property type="protein sequence ID" value="CBN77253.1"/>
    <property type="molecule type" value="Genomic_DNA"/>
</dbReference>
<evidence type="ECO:0000259" key="4">
    <source>
        <dbReference type="Pfam" id="PF00278"/>
    </source>
</evidence>
<dbReference type="Gene3D" id="2.40.37.10">
    <property type="entry name" value="Lyase, Ornithine Decarboxylase, Chain A, domain 1"/>
    <property type="match status" value="1"/>
</dbReference>
<evidence type="ECO:0000313" key="5">
    <source>
        <dbReference type="EMBL" id="CBN77253.1"/>
    </source>
</evidence>
<sequence length="320" mass="32465">MLPPPFSFRRLHVTGLGEGGARGGPLAALKAALSRHLPIAAAVSATLGTTHGDGSASASPSVARACGPIVVSADATEHLVASGVWSTVASIIGRKTVPPAAVDEDDPAAARSPAATDTDHGSSSSSLAGGTNGKAPAREQGVVDAGDTCGGKGSDDGGGVMYYVDDGCYGSLSGALLRGTQMRPSALRVRPAVLIDDHNSAMSPTSSNAASETQVHCQTDHGPSTSDALAHCRTACRNELPCTVWGPTCDGLDCVCRMTQLPDDMEPGRDWLFFPDVGIRGGADVTGFNGLKPLETFYFVRPRGDAATPLVPLGSASGVS</sequence>
<proteinExistence type="predicted"/>
<dbReference type="Pfam" id="PF00278">
    <property type="entry name" value="Orn_DAP_Arg_deC"/>
    <property type="match status" value="1"/>
</dbReference>
<evidence type="ECO:0000256" key="1">
    <source>
        <dbReference type="ARBA" id="ARBA00022898"/>
    </source>
</evidence>
<keyword evidence="1" id="KW-0663">Pyridoxal phosphate</keyword>
<keyword evidence="6" id="KW-1185">Reference proteome</keyword>
<dbReference type="GO" id="GO:0033387">
    <property type="term" value="P:putrescine biosynthetic process from arginine, via ornithine"/>
    <property type="evidence" value="ECO:0007669"/>
    <property type="project" value="TreeGrafter"/>
</dbReference>
<keyword evidence="2" id="KW-0456">Lyase</keyword>
<dbReference type="EMBL" id="FN649747">
    <property type="protein sequence ID" value="CBN77253.1"/>
    <property type="molecule type" value="Genomic_DNA"/>
</dbReference>
<evidence type="ECO:0000256" key="3">
    <source>
        <dbReference type="SAM" id="MobiDB-lite"/>
    </source>
</evidence>
<dbReference type="InterPro" id="IPR009006">
    <property type="entry name" value="Ala_racemase/Decarboxylase_C"/>
</dbReference>
<reference evidence="5 6" key="1">
    <citation type="journal article" date="2010" name="Nature">
        <title>The Ectocarpus genome and the independent evolution of multicellularity in brown algae.</title>
        <authorList>
            <person name="Cock J.M."/>
            <person name="Sterck L."/>
            <person name="Rouze P."/>
            <person name="Scornet D."/>
            <person name="Allen A.E."/>
            <person name="Amoutzias G."/>
            <person name="Anthouard V."/>
            <person name="Artiguenave F."/>
            <person name="Aury J.M."/>
            <person name="Badger J.H."/>
            <person name="Beszteri B."/>
            <person name="Billiau K."/>
            <person name="Bonnet E."/>
            <person name="Bothwell J.H."/>
            <person name="Bowler C."/>
            <person name="Boyen C."/>
            <person name="Brownlee C."/>
            <person name="Carrano C.J."/>
            <person name="Charrier B."/>
            <person name="Cho G.Y."/>
            <person name="Coelho S.M."/>
            <person name="Collen J."/>
            <person name="Corre E."/>
            <person name="Da Silva C."/>
            <person name="Delage L."/>
            <person name="Delaroque N."/>
            <person name="Dittami S.M."/>
            <person name="Doulbeau S."/>
            <person name="Elias M."/>
            <person name="Farnham G."/>
            <person name="Gachon C.M."/>
            <person name="Gschloessl B."/>
            <person name="Heesch S."/>
            <person name="Jabbari K."/>
            <person name="Jubin C."/>
            <person name="Kawai H."/>
            <person name="Kimura K."/>
            <person name="Kloareg B."/>
            <person name="Kupper F.C."/>
            <person name="Lang D."/>
            <person name="Le Bail A."/>
            <person name="Leblanc C."/>
            <person name="Lerouge P."/>
            <person name="Lohr M."/>
            <person name="Lopez P.J."/>
            <person name="Martens C."/>
            <person name="Maumus F."/>
            <person name="Michel G."/>
            <person name="Miranda-Saavedra D."/>
            <person name="Morales J."/>
            <person name="Moreau H."/>
            <person name="Motomura T."/>
            <person name="Nagasato C."/>
            <person name="Napoli C.A."/>
            <person name="Nelson D.R."/>
            <person name="Nyvall-Collen P."/>
            <person name="Peters A.F."/>
            <person name="Pommier C."/>
            <person name="Potin P."/>
            <person name="Poulain J."/>
            <person name="Quesneville H."/>
            <person name="Read B."/>
            <person name="Rensing S.A."/>
            <person name="Ritter A."/>
            <person name="Rousvoal S."/>
            <person name="Samanta M."/>
            <person name="Samson G."/>
            <person name="Schroeder D.C."/>
            <person name="Segurens B."/>
            <person name="Strittmatter M."/>
            <person name="Tonon T."/>
            <person name="Tregear J.W."/>
            <person name="Valentin K."/>
            <person name="von Dassow P."/>
            <person name="Yamagishi T."/>
            <person name="Van de Peer Y."/>
            <person name="Wincker P."/>
        </authorList>
    </citation>
    <scope>NUCLEOTIDE SEQUENCE [LARGE SCALE GENOMIC DNA]</scope>
    <source>
        <strain evidence="6">Ec32 / CCAP1310/4</strain>
    </source>
</reference>
<accession>D8LN96</accession>
<dbReference type="GO" id="GO:0005737">
    <property type="term" value="C:cytoplasm"/>
    <property type="evidence" value="ECO:0007669"/>
    <property type="project" value="TreeGrafter"/>
</dbReference>
<dbReference type="PANTHER" id="PTHR11482">
    <property type="entry name" value="ARGININE/DIAMINOPIMELATE/ORNITHINE DECARBOXYLASE"/>
    <property type="match status" value="1"/>
</dbReference>
<dbReference type="SUPFAM" id="SSF50621">
    <property type="entry name" value="Alanine racemase C-terminal domain-like"/>
    <property type="match status" value="1"/>
</dbReference>
<evidence type="ECO:0000256" key="2">
    <source>
        <dbReference type="ARBA" id="ARBA00023239"/>
    </source>
</evidence>
<protein>
    <submittedName>
        <fullName evidence="5">Ornithine decarboxylase</fullName>
    </submittedName>
</protein>
<dbReference type="AlphaFoldDB" id="D8LN96"/>
<dbReference type="eggNOG" id="KOG0622">
    <property type="taxonomic scope" value="Eukaryota"/>
</dbReference>
<dbReference type="InParanoid" id="D8LN96"/>
<dbReference type="Proteomes" id="UP000002630">
    <property type="component" value="Linkage Group LG22"/>
</dbReference>
<gene>
    <name evidence="5" type="ORF">Esi_0044_0002</name>
</gene>
<dbReference type="PANTHER" id="PTHR11482:SF6">
    <property type="entry name" value="ORNITHINE DECARBOXYLASE 1-RELATED"/>
    <property type="match status" value="1"/>
</dbReference>
<evidence type="ECO:0000313" key="6">
    <source>
        <dbReference type="Proteomes" id="UP000002630"/>
    </source>
</evidence>
<dbReference type="OrthoDB" id="5034579at2759"/>
<name>D8LN96_ECTSI</name>